<feature type="region of interest" description="Disordered" evidence="1">
    <location>
        <begin position="1"/>
        <end position="26"/>
    </location>
</feature>
<dbReference type="GO" id="GO:0008113">
    <property type="term" value="F:peptide-methionine (S)-S-oxide reductase activity"/>
    <property type="evidence" value="ECO:0007669"/>
    <property type="project" value="InterPro"/>
</dbReference>
<accession>A0A7S0DPB4</accession>
<gene>
    <name evidence="2" type="ORF">LAMO00422_LOCUS20124</name>
</gene>
<proteinExistence type="predicted"/>
<protein>
    <recommendedName>
        <fullName evidence="3">Peptide-methionine (S)-S-oxide reductase</fullName>
    </recommendedName>
</protein>
<evidence type="ECO:0008006" key="3">
    <source>
        <dbReference type="Google" id="ProtNLM"/>
    </source>
</evidence>
<sequence length="187" mass="20352">MGNKDSKAKGRSTVHSAAINPSAPANRRRIAETAMAKREIKEVQLAMGCYWTGEGRLGAVRGVVSTQAGSCPGHFETVLVRYDSTVTSPDEISRKSGFRLVKGFQRFSSASSSQQKYYLQHSNGLSKLLTNPRQGGLVRGSPTLAAQMNSLIGGNGSKALLDEVAVVAKLTLQEKELLIRYYHARRR</sequence>
<evidence type="ECO:0000256" key="1">
    <source>
        <dbReference type="SAM" id="MobiDB-lite"/>
    </source>
</evidence>
<reference evidence="2" key="1">
    <citation type="submission" date="2021-01" db="EMBL/GenBank/DDBJ databases">
        <authorList>
            <person name="Corre E."/>
            <person name="Pelletier E."/>
            <person name="Niang G."/>
            <person name="Scheremetjew M."/>
            <person name="Finn R."/>
            <person name="Kale V."/>
            <person name="Holt S."/>
            <person name="Cochrane G."/>
            <person name="Meng A."/>
            <person name="Brown T."/>
            <person name="Cohen L."/>
        </authorList>
    </citation>
    <scope>NUCLEOTIDE SEQUENCE</scope>
    <source>
        <strain evidence="2">CCMP2058</strain>
    </source>
</reference>
<evidence type="ECO:0000313" key="2">
    <source>
        <dbReference type="EMBL" id="CAD8461166.1"/>
    </source>
</evidence>
<dbReference type="EMBL" id="HBEM01029518">
    <property type="protein sequence ID" value="CAD8461166.1"/>
    <property type="molecule type" value="Transcribed_RNA"/>
</dbReference>
<dbReference type="InterPro" id="IPR036509">
    <property type="entry name" value="Met_Sox_Rdtase_MsrA_sf"/>
</dbReference>
<name>A0A7S0DPB4_9EUKA</name>
<organism evidence="2">
    <name type="scientific">Amorphochlora amoebiformis</name>
    <dbReference type="NCBI Taxonomy" id="1561963"/>
    <lineage>
        <taxon>Eukaryota</taxon>
        <taxon>Sar</taxon>
        <taxon>Rhizaria</taxon>
        <taxon>Cercozoa</taxon>
        <taxon>Chlorarachniophyceae</taxon>
        <taxon>Amorphochlora</taxon>
    </lineage>
</organism>
<dbReference type="SUPFAM" id="SSF55068">
    <property type="entry name" value="Peptide methionine sulfoxide reductase"/>
    <property type="match status" value="1"/>
</dbReference>
<dbReference type="AlphaFoldDB" id="A0A7S0DPB4"/>
<dbReference type="Gene3D" id="3.30.1060.10">
    <property type="entry name" value="Peptide methionine sulphoxide reductase MsrA"/>
    <property type="match status" value="1"/>
</dbReference>